<comment type="subcellular location">
    <subcellularLocation>
        <location evidence="1">Cell membrane</location>
        <topology evidence="1">Multi-pass membrane protein</topology>
    </subcellularLocation>
</comment>
<feature type="region of interest" description="Disordered" evidence="6">
    <location>
        <begin position="300"/>
        <end position="326"/>
    </location>
</feature>
<keyword evidence="3 7" id="KW-0812">Transmembrane</keyword>
<proteinExistence type="predicted"/>
<protein>
    <submittedName>
        <fullName evidence="8">YihY/virulence factor BrkB family protein</fullName>
    </submittedName>
</protein>
<evidence type="ECO:0000313" key="9">
    <source>
        <dbReference type="Proteomes" id="UP000323258"/>
    </source>
</evidence>
<dbReference type="Pfam" id="PF03631">
    <property type="entry name" value="Virul_fac_BrkB"/>
    <property type="match status" value="1"/>
</dbReference>
<evidence type="ECO:0000256" key="6">
    <source>
        <dbReference type="SAM" id="MobiDB-lite"/>
    </source>
</evidence>
<name>A0A5D4GNB1_9HYPH</name>
<sequence>MRSQKLEHDRIDDDRGRRAVSPSQIPARGWMDIAGRMWRSVNEDRVMLVAGGATFYLLLALFPALTAFVSAYGLFADVSTVTQHVATLGALVPAEGLQIIADRLESLATQDSGALGFGILFGLLVAFWSANNGVKSLFEALNIAYGENEKRSFLKLNLIAFGFTLGAMFAAAILIAAIGVVPVVLAILRLGSWSELLIGALRWPVLFLIIGSGITLLYRYGPSREPAKWRWLTWGSTVATLIWVFASWGFSFYLQSFADYEATYGSLGAIIGFLMWTWISVIILILGAKLNAEMEHQTAVDSTDGAPQPMGKRGAFMADTLGKRSD</sequence>
<feature type="transmembrane region" description="Helical" evidence="7">
    <location>
        <begin position="200"/>
        <end position="219"/>
    </location>
</feature>
<feature type="transmembrane region" description="Helical" evidence="7">
    <location>
        <begin position="158"/>
        <end position="188"/>
    </location>
</feature>
<dbReference type="NCBIfam" id="TIGR00765">
    <property type="entry name" value="yihY_not_rbn"/>
    <property type="match status" value="1"/>
</dbReference>
<dbReference type="RefSeq" id="WP_148916671.1">
    <property type="nucleotide sequence ID" value="NZ_VSZS01000067.1"/>
</dbReference>
<evidence type="ECO:0000256" key="5">
    <source>
        <dbReference type="ARBA" id="ARBA00023136"/>
    </source>
</evidence>
<evidence type="ECO:0000256" key="4">
    <source>
        <dbReference type="ARBA" id="ARBA00022989"/>
    </source>
</evidence>
<dbReference type="PIRSF" id="PIRSF035875">
    <property type="entry name" value="RNase_BN"/>
    <property type="match status" value="1"/>
</dbReference>
<dbReference type="InterPro" id="IPR017039">
    <property type="entry name" value="Virul_fac_BrkB"/>
</dbReference>
<feature type="transmembrane region" description="Helical" evidence="7">
    <location>
        <begin position="266"/>
        <end position="288"/>
    </location>
</feature>
<accession>A0A5D4GNB1</accession>
<evidence type="ECO:0000313" key="8">
    <source>
        <dbReference type="EMBL" id="TYR30316.1"/>
    </source>
</evidence>
<evidence type="ECO:0000256" key="7">
    <source>
        <dbReference type="SAM" id="Phobius"/>
    </source>
</evidence>
<keyword evidence="9" id="KW-1185">Reference proteome</keyword>
<reference evidence="8 9" key="2">
    <citation type="submission" date="2019-09" db="EMBL/GenBank/DDBJ databases">
        <title>Mesorhizobium sp. MaA-C15 isolated from Microcystis aeruginosa.</title>
        <authorList>
            <person name="Jeong S.E."/>
            <person name="Jin H.M."/>
            <person name="Jeon C.O."/>
        </authorList>
    </citation>
    <scope>NUCLEOTIDE SEQUENCE [LARGE SCALE GENOMIC DNA]</scope>
    <source>
        <strain evidence="8 9">MaA-C15</strain>
    </source>
</reference>
<reference evidence="8 9" key="1">
    <citation type="submission" date="2019-08" db="EMBL/GenBank/DDBJ databases">
        <authorList>
            <person name="Seo Y.L."/>
        </authorList>
    </citation>
    <scope>NUCLEOTIDE SEQUENCE [LARGE SCALE GENOMIC DNA]</scope>
    <source>
        <strain evidence="8 9">MaA-C15</strain>
    </source>
</reference>
<dbReference type="AlphaFoldDB" id="A0A5D4GNB1"/>
<dbReference type="Proteomes" id="UP000323258">
    <property type="component" value="Unassembled WGS sequence"/>
</dbReference>
<keyword evidence="4 7" id="KW-1133">Transmembrane helix</keyword>
<gene>
    <name evidence="8" type="ORF">FY036_20810</name>
</gene>
<feature type="compositionally biased region" description="Basic and acidic residues" evidence="6">
    <location>
        <begin position="1"/>
        <end position="17"/>
    </location>
</feature>
<feature type="transmembrane region" description="Helical" evidence="7">
    <location>
        <begin position="46"/>
        <end position="75"/>
    </location>
</feature>
<comment type="caution">
    <text evidence="8">The sequence shown here is derived from an EMBL/GenBank/DDBJ whole genome shotgun (WGS) entry which is preliminary data.</text>
</comment>
<dbReference type="PANTHER" id="PTHR30213:SF0">
    <property type="entry name" value="UPF0761 MEMBRANE PROTEIN YIHY"/>
    <property type="match status" value="1"/>
</dbReference>
<keyword evidence="5 7" id="KW-0472">Membrane</keyword>
<feature type="transmembrane region" description="Helical" evidence="7">
    <location>
        <begin position="112"/>
        <end position="130"/>
    </location>
</feature>
<feature type="transmembrane region" description="Helical" evidence="7">
    <location>
        <begin position="231"/>
        <end position="254"/>
    </location>
</feature>
<evidence type="ECO:0000256" key="1">
    <source>
        <dbReference type="ARBA" id="ARBA00004651"/>
    </source>
</evidence>
<dbReference type="GO" id="GO:0005886">
    <property type="term" value="C:plasma membrane"/>
    <property type="evidence" value="ECO:0007669"/>
    <property type="project" value="UniProtKB-SubCell"/>
</dbReference>
<evidence type="ECO:0000256" key="3">
    <source>
        <dbReference type="ARBA" id="ARBA00022692"/>
    </source>
</evidence>
<evidence type="ECO:0000256" key="2">
    <source>
        <dbReference type="ARBA" id="ARBA00022475"/>
    </source>
</evidence>
<dbReference type="OrthoDB" id="9781030at2"/>
<dbReference type="PANTHER" id="PTHR30213">
    <property type="entry name" value="INNER MEMBRANE PROTEIN YHJD"/>
    <property type="match status" value="1"/>
</dbReference>
<organism evidence="8 9">
    <name type="scientific">Neoaquamicrobium microcysteis</name>
    <dbReference type="NCBI Taxonomy" id="2682781"/>
    <lineage>
        <taxon>Bacteria</taxon>
        <taxon>Pseudomonadati</taxon>
        <taxon>Pseudomonadota</taxon>
        <taxon>Alphaproteobacteria</taxon>
        <taxon>Hyphomicrobiales</taxon>
        <taxon>Phyllobacteriaceae</taxon>
        <taxon>Neoaquamicrobium</taxon>
    </lineage>
</organism>
<keyword evidence="2" id="KW-1003">Cell membrane</keyword>
<dbReference type="EMBL" id="VSZS01000067">
    <property type="protein sequence ID" value="TYR30316.1"/>
    <property type="molecule type" value="Genomic_DNA"/>
</dbReference>
<feature type="region of interest" description="Disordered" evidence="6">
    <location>
        <begin position="1"/>
        <end position="21"/>
    </location>
</feature>